<evidence type="ECO:0000259" key="3">
    <source>
        <dbReference type="Pfam" id="PF17131"/>
    </source>
</evidence>
<keyword evidence="5" id="KW-1185">Reference proteome</keyword>
<feature type="domain" description="Uncharacterized protein TP-0789" evidence="3">
    <location>
        <begin position="118"/>
        <end position="297"/>
    </location>
</feature>
<dbReference type="OrthoDB" id="9803781at2"/>
<feature type="signal peptide" evidence="2">
    <location>
        <begin position="1"/>
        <end position="25"/>
    </location>
</feature>
<reference evidence="4 5" key="1">
    <citation type="submission" date="2019-02" db="EMBL/GenBank/DDBJ databases">
        <title>Deep-cultivation of Planctomycetes and their phenomic and genomic characterization uncovers novel biology.</title>
        <authorList>
            <person name="Wiegand S."/>
            <person name="Jogler M."/>
            <person name="Boedeker C."/>
            <person name="Pinto D."/>
            <person name="Vollmers J."/>
            <person name="Rivas-Marin E."/>
            <person name="Kohn T."/>
            <person name="Peeters S.H."/>
            <person name="Heuer A."/>
            <person name="Rast P."/>
            <person name="Oberbeckmann S."/>
            <person name="Bunk B."/>
            <person name="Jeske O."/>
            <person name="Meyerdierks A."/>
            <person name="Storesund J.E."/>
            <person name="Kallscheuer N."/>
            <person name="Luecker S."/>
            <person name="Lage O.M."/>
            <person name="Pohl T."/>
            <person name="Merkel B.J."/>
            <person name="Hornburger P."/>
            <person name="Mueller R.-W."/>
            <person name="Bruemmer F."/>
            <person name="Labrenz M."/>
            <person name="Spormann A.M."/>
            <person name="Op den Camp H."/>
            <person name="Overmann J."/>
            <person name="Amann R."/>
            <person name="Jetten M.S.M."/>
            <person name="Mascher T."/>
            <person name="Medema M.H."/>
            <person name="Devos D.P."/>
            <person name="Kaster A.-K."/>
            <person name="Ovreas L."/>
            <person name="Rohde M."/>
            <person name="Galperin M.Y."/>
            <person name="Jogler C."/>
        </authorList>
    </citation>
    <scope>NUCLEOTIDE SEQUENCE [LARGE SCALE GENOMIC DNA]</scope>
    <source>
        <strain evidence="4 5">Poly30</strain>
    </source>
</reference>
<dbReference type="Gene3D" id="2.50.20.10">
    <property type="entry name" value="Lipoprotein localisation LolA/LolB/LppX"/>
    <property type="match status" value="1"/>
</dbReference>
<dbReference type="CDD" id="cd16329">
    <property type="entry name" value="LolA_like"/>
    <property type="match status" value="1"/>
</dbReference>
<evidence type="ECO:0000313" key="4">
    <source>
        <dbReference type="EMBL" id="QDV04914.1"/>
    </source>
</evidence>
<dbReference type="RefSeq" id="WP_145194348.1">
    <property type="nucleotide sequence ID" value="NZ_CP036434.1"/>
</dbReference>
<evidence type="ECO:0000313" key="5">
    <source>
        <dbReference type="Proteomes" id="UP000320390"/>
    </source>
</evidence>
<dbReference type="Pfam" id="PF17131">
    <property type="entry name" value="LolA_like"/>
    <property type="match status" value="1"/>
</dbReference>
<protein>
    <recommendedName>
        <fullName evidence="3">Uncharacterized protein TP-0789 domain-containing protein</fullName>
    </recommendedName>
</protein>
<feature type="region of interest" description="Disordered" evidence="1">
    <location>
        <begin position="34"/>
        <end position="53"/>
    </location>
</feature>
<feature type="chain" id="PRO_5021958331" description="Uncharacterized protein TP-0789 domain-containing protein" evidence="2">
    <location>
        <begin position="26"/>
        <end position="304"/>
    </location>
</feature>
<evidence type="ECO:0000256" key="2">
    <source>
        <dbReference type="SAM" id="SignalP"/>
    </source>
</evidence>
<feature type="compositionally biased region" description="Low complexity" evidence="1">
    <location>
        <begin position="34"/>
        <end position="46"/>
    </location>
</feature>
<keyword evidence="2" id="KW-0732">Signal</keyword>
<dbReference type="Proteomes" id="UP000320390">
    <property type="component" value="Chromosome"/>
</dbReference>
<dbReference type="InterPro" id="IPR033399">
    <property type="entry name" value="TP_0789-like"/>
</dbReference>
<dbReference type="AlphaFoldDB" id="A0A518ELE7"/>
<dbReference type="EMBL" id="CP036434">
    <property type="protein sequence ID" value="QDV04914.1"/>
    <property type="molecule type" value="Genomic_DNA"/>
</dbReference>
<proteinExistence type="predicted"/>
<name>A0A518ELE7_9BACT</name>
<sequence precursor="true">MTTRNRPLWIWALGLTAAATTLAQAVPRTAHQAAGQSAAQSAGQSTAKEEPKTAEDVIAAANRVCYYQGNDRSAQVVMEIVDAQGRTRTREMTILRRNTERAEGAAGELSDVECCASEQSFYVRFQHPADVDKTTFMVHKKPGADDDRWLYLPALDMVKRVSSADKRSSFVGSHFYYEDVSGRHLDADERTLVDTTENYWVVDSKPKNPTSVEFASYRMWIHRGSSVVTKMEYKDASGETYRTYEVLGVDEIQGRKTVVKAKMTDLRTKGSTTVTYKDVKYDIGLPEDLFTERYLRRAPREFVK</sequence>
<accession>A0A518ELE7</accession>
<gene>
    <name evidence="4" type="ORF">Poly30_04080</name>
</gene>
<evidence type="ECO:0000256" key="1">
    <source>
        <dbReference type="SAM" id="MobiDB-lite"/>
    </source>
</evidence>
<organism evidence="4 5">
    <name type="scientific">Saltatorellus ferox</name>
    <dbReference type="NCBI Taxonomy" id="2528018"/>
    <lineage>
        <taxon>Bacteria</taxon>
        <taxon>Pseudomonadati</taxon>
        <taxon>Planctomycetota</taxon>
        <taxon>Planctomycetia</taxon>
        <taxon>Planctomycetia incertae sedis</taxon>
        <taxon>Saltatorellus</taxon>
    </lineage>
</organism>